<evidence type="ECO:0000259" key="1">
    <source>
        <dbReference type="PROSITE" id="PS50245"/>
    </source>
</evidence>
<evidence type="ECO:0000313" key="2">
    <source>
        <dbReference type="EMBL" id="KAK6195730.1"/>
    </source>
</evidence>
<reference evidence="2 3" key="1">
    <citation type="submission" date="2024-01" db="EMBL/GenBank/DDBJ databases">
        <title>The genome of the rayed Mediterranean limpet Patella caerulea (Linnaeus, 1758).</title>
        <authorList>
            <person name="Anh-Thu Weber A."/>
            <person name="Halstead-Nussloch G."/>
        </authorList>
    </citation>
    <scope>NUCLEOTIDE SEQUENCE [LARGE SCALE GENOMIC DNA]</scope>
    <source>
        <strain evidence="2">AATW-2023a</strain>
        <tissue evidence="2">Whole specimen</tissue>
    </source>
</reference>
<evidence type="ECO:0000313" key="3">
    <source>
        <dbReference type="Proteomes" id="UP001347796"/>
    </source>
</evidence>
<protein>
    <recommendedName>
        <fullName evidence="1">CAP-Gly domain-containing protein</fullName>
    </recommendedName>
</protein>
<dbReference type="GO" id="GO:0005813">
    <property type="term" value="C:centrosome"/>
    <property type="evidence" value="ECO:0007669"/>
    <property type="project" value="InterPro"/>
</dbReference>
<keyword evidence="3" id="KW-1185">Reference proteome</keyword>
<comment type="caution">
    <text evidence="2">The sequence shown here is derived from an EMBL/GenBank/DDBJ whole genome shotgun (WGS) entry which is preliminary data.</text>
</comment>
<dbReference type="GO" id="GO:0008017">
    <property type="term" value="F:microtubule binding"/>
    <property type="evidence" value="ECO:0007669"/>
    <property type="project" value="InterPro"/>
</dbReference>
<dbReference type="Proteomes" id="UP001347796">
    <property type="component" value="Unassembled WGS sequence"/>
</dbReference>
<name>A0AAN8QAS8_PATCE</name>
<dbReference type="PROSITE" id="PS50245">
    <property type="entry name" value="CAP_GLY_2"/>
    <property type="match status" value="1"/>
</dbReference>
<accession>A0AAN8QAS8</accession>
<dbReference type="InterPro" id="IPR028750">
    <property type="entry name" value="CEP350/CC187"/>
</dbReference>
<dbReference type="Gene3D" id="2.30.30.190">
    <property type="entry name" value="CAP Gly-rich-like domain"/>
    <property type="match status" value="1"/>
</dbReference>
<dbReference type="GO" id="GO:0034453">
    <property type="term" value="P:microtubule anchoring"/>
    <property type="evidence" value="ECO:0007669"/>
    <property type="project" value="InterPro"/>
</dbReference>
<proteinExistence type="predicted"/>
<dbReference type="SUPFAM" id="SSF74924">
    <property type="entry name" value="Cap-Gly domain"/>
    <property type="match status" value="1"/>
</dbReference>
<dbReference type="PANTHER" id="PTHR13958:SF3">
    <property type="entry name" value="CAP-GLY DOMAIN-CONTAINING PROTEIN-RELATED"/>
    <property type="match status" value="1"/>
</dbReference>
<dbReference type="AlphaFoldDB" id="A0AAN8QAS8"/>
<dbReference type="InterPro" id="IPR000938">
    <property type="entry name" value="CAP-Gly_domain"/>
</dbReference>
<dbReference type="InterPro" id="IPR036859">
    <property type="entry name" value="CAP-Gly_dom_sf"/>
</dbReference>
<dbReference type="PANTHER" id="PTHR13958">
    <property type="entry name" value="CENTROSOME-ASSOCIATED PROTEIN 350"/>
    <property type="match status" value="1"/>
</dbReference>
<dbReference type="SMART" id="SM01052">
    <property type="entry name" value="CAP_GLY"/>
    <property type="match status" value="1"/>
</dbReference>
<feature type="domain" description="CAP-Gly" evidence="1">
    <location>
        <begin position="30"/>
        <end position="72"/>
    </location>
</feature>
<gene>
    <name evidence="2" type="ORF">SNE40_001094</name>
</gene>
<sequence>MVLFLNINEGQPVEVLWKGIICRGVVKYKGCVITKKGDWVGVALDERFGDHNGTYIGRRYFQCMDKHGIFVRSNKIRFIPSVRSTYNKYYRVSYDSFIEDSLFDTQKPEVNAPLRLSDKHGHRLGYSVDDMNLGDNYTVDRAPRHHQSHAISRRVPAVTMLRPRTAFSYNTKPIHSEYYNQEDFIPQPSIPKAHMPYTALRRQIARGWDNDHYTREMPIDYGRDSIKFSQWNDISA</sequence>
<dbReference type="EMBL" id="JAZGQO010000001">
    <property type="protein sequence ID" value="KAK6195730.1"/>
    <property type="molecule type" value="Genomic_DNA"/>
</dbReference>
<organism evidence="2 3">
    <name type="scientific">Patella caerulea</name>
    <name type="common">Rayed Mediterranean limpet</name>
    <dbReference type="NCBI Taxonomy" id="87958"/>
    <lineage>
        <taxon>Eukaryota</taxon>
        <taxon>Metazoa</taxon>
        <taxon>Spiralia</taxon>
        <taxon>Lophotrochozoa</taxon>
        <taxon>Mollusca</taxon>
        <taxon>Gastropoda</taxon>
        <taxon>Patellogastropoda</taxon>
        <taxon>Patelloidea</taxon>
        <taxon>Patellidae</taxon>
        <taxon>Patella</taxon>
    </lineage>
</organism>
<dbReference type="Pfam" id="PF01302">
    <property type="entry name" value="CAP_GLY"/>
    <property type="match status" value="1"/>
</dbReference>